<dbReference type="Pfam" id="PF00781">
    <property type="entry name" value="DAGK_cat"/>
    <property type="match status" value="1"/>
</dbReference>
<dbReference type="InterPro" id="IPR016064">
    <property type="entry name" value="NAD/diacylglycerol_kinase_sf"/>
</dbReference>
<dbReference type="SUPFAM" id="SSF111331">
    <property type="entry name" value="NAD kinase/diacylglycerol kinase-like"/>
    <property type="match status" value="1"/>
</dbReference>
<dbReference type="InterPro" id="IPR045540">
    <property type="entry name" value="YegS/DAGK_C"/>
</dbReference>
<dbReference type="STRING" id="1208324.P73_2917"/>
<sequence>MISIVANEKSGTNARDAEALERACAEIGGNCRVLYWDTDADLGALIDAEIAQGATTIVAAGGDGTVMAVAGAMLGKEAAMGVLPLGTFNFFARGLGLSEVPEEAARQIVEGVAHDIAVGTVNGKVFLNNTSLGVYPAILKSREDIYARWGRRRIVAHWSVVKTILRFQRPMRLTITADGTPQKVKTPLVFVARSAYQLGFFGLDGAEAISADGFAVFIIHAASRAALLRLAFQLATRQMPRREDFTLIEAKEVQIRAARPRVLVAFDGEKAHMASPVEFHMAPERLRILLPQVAAAREAV</sequence>
<keyword evidence="4" id="KW-0067">ATP-binding</keyword>
<keyword evidence="2" id="KW-0547">Nucleotide-binding</keyword>
<evidence type="ECO:0000313" key="6">
    <source>
        <dbReference type="EMBL" id="AJE47632.1"/>
    </source>
</evidence>
<evidence type="ECO:0000256" key="1">
    <source>
        <dbReference type="ARBA" id="ARBA00022679"/>
    </source>
</evidence>
<evidence type="ECO:0000256" key="4">
    <source>
        <dbReference type="ARBA" id="ARBA00022840"/>
    </source>
</evidence>
<organism evidence="6 7">
    <name type="scientific">Celeribacter indicus</name>
    <dbReference type="NCBI Taxonomy" id="1208324"/>
    <lineage>
        <taxon>Bacteria</taxon>
        <taxon>Pseudomonadati</taxon>
        <taxon>Pseudomonadota</taxon>
        <taxon>Alphaproteobacteria</taxon>
        <taxon>Rhodobacterales</taxon>
        <taxon>Roseobacteraceae</taxon>
        <taxon>Celeribacter</taxon>
    </lineage>
</organism>
<dbReference type="Gene3D" id="2.60.200.40">
    <property type="match status" value="1"/>
</dbReference>
<dbReference type="InterPro" id="IPR050187">
    <property type="entry name" value="Lipid_Phosphate_FormReg"/>
</dbReference>
<dbReference type="HOGENOM" id="CLU_045532_5_1_5"/>
<dbReference type="PANTHER" id="PTHR12358">
    <property type="entry name" value="SPHINGOSINE KINASE"/>
    <property type="match status" value="1"/>
</dbReference>
<dbReference type="Proteomes" id="UP000031521">
    <property type="component" value="Chromosome"/>
</dbReference>
<dbReference type="OrthoDB" id="9815110at2"/>
<keyword evidence="1" id="KW-0808">Transferase</keyword>
<dbReference type="GO" id="GO:0005524">
    <property type="term" value="F:ATP binding"/>
    <property type="evidence" value="ECO:0007669"/>
    <property type="project" value="UniProtKB-KW"/>
</dbReference>
<evidence type="ECO:0000256" key="3">
    <source>
        <dbReference type="ARBA" id="ARBA00022777"/>
    </source>
</evidence>
<keyword evidence="7" id="KW-1185">Reference proteome</keyword>
<dbReference type="EMBL" id="CP004393">
    <property type="protein sequence ID" value="AJE47632.1"/>
    <property type="molecule type" value="Genomic_DNA"/>
</dbReference>
<evidence type="ECO:0000313" key="7">
    <source>
        <dbReference type="Proteomes" id="UP000031521"/>
    </source>
</evidence>
<gene>
    <name evidence="6" type="ORF">P73_2917</name>
</gene>
<evidence type="ECO:0000259" key="5">
    <source>
        <dbReference type="PROSITE" id="PS50146"/>
    </source>
</evidence>
<dbReference type="GO" id="GO:0016301">
    <property type="term" value="F:kinase activity"/>
    <property type="evidence" value="ECO:0007669"/>
    <property type="project" value="UniProtKB-KW"/>
</dbReference>
<keyword evidence="3 6" id="KW-0418">Kinase</keyword>
<dbReference type="RefSeq" id="WP_052453305.1">
    <property type="nucleotide sequence ID" value="NZ_CP004393.1"/>
</dbReference>
<dbReference type="InterPro" id="IPR017438">
    <property type="entry name" value="ATP-NAD_kinase_N"/>
</dbReference>
<dbReference type="Gene3D" id="3.40.50.10330">
    <property type="entry name" value="Probable inorganic polyphosphate/atp-NAD kinase, domain 1"/>
    <property type="match status" value="1"/>
</dbReference>
<protein>
    <submittedName>
        <fullName evidence="6">Diacylglycerol kinase catalytic subunit</fullName>
    </submittedName>
</protein>
<name>A0A0B5E5L4_9RHOB</name>
<dbReference type="KEGG" id="cid:P73_2917"/>
<dbReference type="AlphaFoldDB" id="A0A0B5E5L4"/>
<dbReference type="PROSITE" id="PS50146">
    <property type="entry name" value="DAGK"/>
    <property type="match status" value="1"/>
</dbReference>
<dbReference type="Pfam" id="PF19279">
    <property type="entry name" value="YegS_C"/>
    <property type="match status" value="1"/>
</dbReference>
<proteinExistence type="predicted"/>
<evidence type="ECO:0000256" key="2">
    <source>
        <dbReference type="ARBA" id="ARBA00022741"/>
    </source>
</evidence>
<dbReference type="InterPro" id="IPR001206">
    <property type="entry name" value="Diacylglycerol_kinase_cat_dom"/>
</dbReference>
<reference evidence="6 7" key="1">
    <citation type="journal article" date="2014" name="Int. J. Syst. Evol. Microbiol.">
        <title>Celeribacter indicus sp. nov., a polycyclic aromatic hydrocarbon-degrading bacterium from deep-sea sediment and reclassification of Huaishuia halophila as Celeribacter halophilus comb. nov.</title>
        <authorList>
            <person name="Lai Q."/>
            <person name="Cao J."/>
            <person name="Yuan J."/>
            <person name="Li F."/>
            <person name="Shao Z."/>
        </authorList>
    </citation>
    <scope>NUCLEOTIDE SEQUENCE [LARGE SCALE GENOMIC DNA]</scope>
    <source>
        <strain evidence="6">P73</strain>
    </source>
</reference>
<accession>A0A0B5E5L4</accession>
<feature type="domain" description="DAGKc" evidence="5">
    <location>
        <begin position="1"/>
        <end position="125"/>
    </location>
</feature>
<dbReference type="SMART" id="SM00046">
    <property type="entry name" value="DAGKc"/>
    <property type="match status" value="1"/>
</dbReference>
<dbReference type="PANTHER" id="PTHR12358:SF54">
    <property type="entry name" value="SPHINGOSINE KINASE RELATED PROTEIN"/>
    <property type="match status" value="1"/>
</dbReference>